<dbReference type="Gene3D" id="2.70.70.10">
    <property type="entry name" value="Glucose Permease (Domain IIA)"/>
    <property type="match status" value="1"/>
</dbReference>
<evidence type="ECO:0000256" key="5">
    <source>
        <dbReference type="ARBA" id="ARBA00022683"/>
    </source>
</evidence>
<dbReference type="InterPro" id="IPR011055">
    <property type="entry name" value="Dup_hybrid_motif"/>
</dbReference>
<keyword evidence="3 8" id="KW-0762">Sugar transport</keyword>
<name>A0ABD4RKB9_9CLOT</name>
<keyword evidence="2" id="KW-0813">Transport</keyword>
<dbReference type="PROSITE" id="PS51093">
    <property type="entry name" value="PTS_EIIA_TYPE_1"/>
    <property type="match status" value="1"/>
</dbReference>
<keyword evidence="5" id="KW-0598">Phosphotransferase system</keyword>
<organism evidence="8 9">
    <name type="scientific">Clostridium chauvoei</name>
    <dbReference type="NCBI Taxonomy" id="46867"/>
    <lineage>
        <taxon>Bacteria</taxon>
        <taxon>Bacillati</taxon>
        <taxon>Bacillota</taxon>
        <taxon>Clostridia</taxon>
        <taxon>Eubacteriales</taxon>
        <taxon>Clostridiaceae</taxon>
        <taxon>Clostridium</taxon>
    </lineage>
</organism>
<comment type="subcellular location">
    <subcellularLocation>
        <location evidence="1">Cytoplasm</location>
    </subcellularLocation>
</comment>
<dbReference type="SUPFAM" id="SSF51261">
    <property type="entry name" value="Duplicated hybrid motif"/>
    <property type="match status" value="1"/>
</dbReference>
<keyword evidence="4" id="KW-0808">Transferase</keyword>
<dbReference type="Proteomes" id="UP000775179">
    <property type="component" value="Unassembled WGS sequence"/>
</dbReference>
<dbReference type="GO" id="GO:0005737">
    <property type="term" value="C:cytoplasm"/>
    <property type="evidence" value="ECO:0007669"/>
    <property type="project" value="UniProtKB-SubCell"/>
</dbReference>
<evidence type="ECO:0000256" key="4">
    <source>
        <dbReference type="ARBA" id="ARBA00022679"/>
    </source>
</evidence>
<gene>
    <name evidence="8" type="ORF">K4H94_12560</name>
</gene>
<evidence type="ECO:0000256" key="1">
    <source>
        <dbReference type="ARBA" id="ARBA00004496"/>
    </source>
</evidence>
<evidence type="ECO:0000259" key="7">
    <source>
        <dbReference type="PROSITE" id="PS51093"/>
    </source>
</evidence>
<dbReference type="GeneID" id="66300274"/>
<reference evidence="8 9" key="1">
    <citation type="submission" date="2021-08" db="EMBL/GenBank/DDBJ databases">
        <title>Genome sequence analysis of Clostridium chauvoei strains of European origin and evaluation of typing options for outbreak investigations.</title>
        <authorList>
            <person name="Abdel-Glil M."/>
            <person name="Thomas P."/>
            <person name="Seyboldt C."/>
        </authorList>
    </citation>
    <scope>NUCLEOTIDE SEQUENCE [LARGE SCALE GENOMIC DNA]</scope>
    <source>
        <strain evidence="8 9">S0260-09</strain>
    </source>
</reference>
<evidence type="ECO:0000313" key="8">
    <source>
        <dbReference type="EMBL" id="MBX7291821.1"/>
    </source>
</evidence>
<evidence type="ECO:0000256" key="3">
    <source>
        <dbReference type="ARBA" id="ARBA00022597"/>
    </source>
</evidence>
<protein>
    <submittedName>
        <fullName evidence="8">PTS glucose transporter subunit IIA</fullName>
    </submittedName>
</protein>
<comment type="caution">
    <text evidence="8">The sequence shown here is derived from an EMBL/GenBank/DDBJ whole genome shotgun (WGS) entry which is preliminary data.</text>
</comment>
<dbReference type="InterPro" id="IPR001127">
    <property type="entry name" value="PTS_EIIA_1_perm"/>
</dbReference>
<dbReference type="PANTHER" id="PTHR45008:SF1">
    <property type="entry name" value="PTS SYSTEM GLUCOSE-SPECIFIC EIIA COMPONENT"/>
    <property type="match status" value="1"/>
</dbReference>
<keyword evidence="6" id="KW-0418">Kinase</keyword>
<dbReference type="PANTHER" id="PTHR45008">
    <property type="entry name" value="PTS SYSTEM GLUCOSE-SPECIFIC EIIA COMPONENT"/>
    <property type="match status" value="1"/>
</dbReference>
<dbReference type="KEGG" id="cchv:BTM20_00250"/>
<dbReference type="RefSeq" id="WP_021876676.1">
    <property type="nucleotide sequence ID" value="NZ_CP018624.1"/>
</dbReference>
<dbReference type="AlphaFoldDB" id="A0ABD4RKB9"/>
<evidence type="ECO:0000256" key="2">
    <source>
        <dbReference type="ARBA" id="ARBA00022448"/>
    </source>
</evidence>
<dbReference type="EMBL" id="JAIFTX010000040">
    <property type="protein sequence ID" value="MBX7291821.1"/>
    <property type="molecule type" value="Genomic_DNA"/>
</dbReference>
<proteinExistence type="predicted"/>
<sequence>MFNFFNKSLNLIAPVSGKTIDLSSVPDPVFAQKMVGDGIAIDTTGSTIVAPADGVISLIMDTKHAFGMTLDNGVEILVHVGLDTVTLKGEGFEQLINQGTKVTAGTPILKIDRDLIQSKGISLITPVLITNVDVVKKIEGLPNLDVTEGKDTIINYKL</sequence>
<dbReference type="NCBIfam" id="TIGR00830">
    <property type="entry name" value="PTBA"/>
    <property type="match status" value="1"/>
</dbReference>
<dbReference type="GO" id="GO:0016301">
    <property type="term" value="F:kinase activity"/>
    <property type="evidence" value="ECO:0007669"/>
    <property type="project" value="UniProtKB-KW"/>
</dbReference>
<dbReference type="FunFam" id="2.70.70.10:FF:000001">
    <property type="entry name" value="PTS system glucose-specific IIA component"/>
    <property type="match status" value="1"/>
</dbReference>
<dbReference type="PROSITE" id="PS00371">
    <property type="entry name" value="PTS_EIIA_TYPE_1_HIS"/>
    <property type="match status" value="1"/>
</dbReference>
<dbReference type="InterPro" id="IPR050890">
    <property type="entry name" value="PTS_EIIA_component"/>
</dbReference>
<accession>A0ABD4RKB9</accession>
<evidence type="ECO:0000313" key="9">
    <source>
        <dbReference type="Proteomes" id="UP000775179"/>
    </source>
</evidence>
<evidence type="ECO:0000256" key="6">
    <source>
        <dbReference type="ARBA" id="ARBA00022777"/>
    </source>
</evidence>
<dbReference type="GO" id="GO:0009401">
    <property type="term" value="P:phosphoenolpyruvate-dependent sugar phosphotransferase system"/>
    <property type="evidence" value="ECO:0007669"/>
    <property type="project" value="UniProtKB-KW"/>
</dbReference>
<feature type="domain" description="PTS EIIA type-1" evidence="7">
    <location>
        <begin position="27"/>
        <end position="131"/>
    </location>
</feature>
<dbReference type="Pfam" id="PF00358">
    <property type="entry name" value="PTS_EIIA_1"/>
    <property type="match status" value="1"/>
</dbReference>